<dbReference type="Pfam" id="PF02852">
    <property type="entry name" value="Pyr_redox_dim"/>
    <property type="match status" value="1"/>
</dbReference>
<gene>
    <name evidence="7" type="ORF">GCM10007884_24710</name>
</gene>
<dbReference type="NCBIfam" id="NF004939">
    <property type="entry name" value="PRK06292.1-1"/>
    <property type="match status" value="1"/>
</dbReference>
<dbReference type="InterPro" id="IPR016156">
    <property type="entry name" value="FAD/NAD-linked_Rdtase_dimer_sf"/>
</dbReference>
<evidence type="ECO:0000256" key="1">
    <source>
        <dbReference type="ARBA" id="ARBA00001974"/>
    </source>
</evidence>
<keyword evidence="8" id="KW-1185">Reference proteome</keyword>
<evidence type="ECO:0000313" key="8">
    <source>
        <dbReference type="Proteomes" id="UP001156881"/>
    </source>
</evidence>
<dbReference type="InterPro" id="IPR001100">
    <property type="entry name" value="Pyr_nuc-diS_OxRdtase"/>
</dbReference>
<dbReference type="PRINTS" id="PR00411">
    <property type="entry name" value="PNDRDTASEI"/>
</dbReference>
<dbReference type="PIRSF" id="PIRSF000350">
    <property type="entry name" value="Mercury_reductase_MerA"/>
    <property type="match status" value="1"/>
</dbReference>
<comment type="caution">
    <text evidence="7">The sequence shown here is derived from an EMBL/GenBank/DDBJ whole genome shotgun (WGS) entry which is preliminary data.</text>
</comment>
<dbReference type="InterPro" id="IPR004099">
    <property type="entry name" value="Pyr_nucl-diS_OxRdtase_dimer"/>
</dbReference>
<keyword evidence="3" id="KW-0285">Flavoprotein</keyword>
<dbReference type="Gene3D" id="3.50.50.60">
    <property type="entry name" value="FAD/NAD(P)-binding domain"/>
    <property type="match status" value="2"/>
</dbReference>
<dbReference type="Proteomes" id="UP001156881">
    <property type="component" value="Unassembled WGS sequence"/>
</dbReference>
<dbReference type="Gene3D" id="3.30.390.30">
    <property type="match status" value="1"/>
</dbReference>
<dbReference type="PANTHER" id="PTHR43014">
    <property type="entry name" value="MERCURIC REDUCTASE"/>
    <property type="match status" value="1"/>
</dbReference>
<evidence type="ECO:0000256" key="3">
    <source>
        <dbReference type="ARBA" id="ARBA00022630"/>
    </source>
</evidence>
<dbReference type="SUPFAM" id="SSF55424">
    <property type="entry name" value="FAD/NAD-linked reductases, dimerisation (C-terminal) domain"/>
    <property type="match status" value="1"/>
</dbReference>
<feature type="domain" description="FAD/NAD(P)-binding" evidence="6">
    <location>
        <begin position="9"/>
        <end position="326"/>
    </location>
</feature>
<dbReference type="PANTHER" id="PTHR43014:SF4">
    <property type="entry name" value="PYRIDINE NUCLEOTIDE-DISULFIDE OXIDOREDUCTASE RCLA-RELATED"/>
    <property type="match status" value="1"/>
</dbReference>
<evidence type="ECO:0000256" key="2">
    <source>
        <dbReference type="ARBA" id="ARBA00007532"/>
    </source>
</evidence>
<dbReference type="Pfam" id="PF07992">
    <property type="entry name" value="Pyr_redox_2"/>
    <property type="match status" value="1"/>
</dbReference>
<keyword evidence="4" id="KW-0274">FAD</keyword>
<dbReference type="InterPro" id="IPR036188">
    <property type="entry name" value="FAD/NAD-bd_sf"/>
</dbReference>
<feature type="domain" description="Pyridine nucleotide-disulphide oxidoreductase dimerisation" evidence="5">
    <location>
        <begin position="356"/>
        <end position="452"/>
    </location>
</feature>
<evidence type="ECO:0000313" key="7">
    <source>
        <dbReference type="EMBL" id="GLS44483.1"/>
    </source>
</evidence>
<evidence type="ECO:0000259" key="6">
    <source>
        <dbReference type="Pfam" id="PF07992"/>
    </source>
</evidence>
<protein>
    <submittedName>
        <fullName evidence="7">Dihydrolipoyl dehydrogenase</fullName>
    </submittedName>
</protein>
<evidence type="ECO:0000259" key="5">
    <source>
        <dbReference type="Pfam" id="PF02852"/>
    </source>
</evidence>
<reference evidence="8" key="1">
    <citation type="journal article" date="2019" name="Int. J. Syst. Evol. Microbiol.">
        <title>The Global Catalogue of Microorganisms (GCM) 10K type strain sequencing project: providing services to taxonomists for standard genome sequencing and annotation.</title>
        <authorList>
            <consortium name="The Broad Institute Genomics Platform"/>
            <consortium name="The Broad Institute Genome Sequencing Center for Infectious Disease"/>
            <person name="Wu L."/>
            <person name="Ma J."/>
        </authorList>
    </citation>
    <scope>NUCLEOTIDE SEQUENCE [LARGE SCALE GENOMIC DNA]</scope>
    <source>
        <strain evidence="8">NBRC 107710</strain>
    </source>
</reference>
<name>A0ABQ6D841_9HYPH</name>
<dbReference type="EMBL" id="BSPG01000012">
    <property type="protein sequence ID" value="GLS44483.1"/>
    <property type="molecule type" value="Genomic_DNA"/>
</dbReference>
<accession>A0ABQ6D841</accession>
<sequence length="463" mass="48708">MPMRDITCDVAVIGAGTAGIAAHRAALDAGVRSVLIEQGPGGTTCARVGCMPSKLLITAAHAAQAAREVQVFGVHVGAVRIEGREVLQRVRRERDRFVASVFEGLDRLPAESRITGRAVFEGDGCLRIDEATRLHFKAAVIATGSSPSVPEPLSGLGDRLLTTDTIFEMADLPRSIAILGAGAIGLELAQALSRLGVETTVIEPGAVAGGLRDPVLASAAIEIFGEHITLRLGARVDRAEAVQGGAVLHWSQEDGESGSGRFERVLAAAGRPPNLRGIGLDTTRLRLDEAGMPAFDRSSLLCEGAPILIAGDANAERPVLHEASRQGGLAGRNAAAIARSESAKIEQPRHWVNLAIVFTDPQIAAIGELDDDAIVGKADFGDQGRARVMGRNQGGLRLYADRAGRLLGAEMLGPEIEHLAHILAFAIQDGQAAQALSDRPFYHPTLEEGLRSALSDIIRQVTG</sequence>
<dbReference type="SUPFAM" id="SSF51905">
    <property type="entry name" value="FAD/NAD(P)-binding domain"/>
    <property type="match status" value="1"/>
</dbReference>
<proteinExistence type="inferred from homology"/>
<comment type="cofactor">
    <cofactor evidence="1">
        <name>FAD</name>
        <dbReference type="ChEBI" id="CHEBI:57692"/>
    </cofactor>
</comment>
<dbReference type="InterPro" id="IPR023753">
    <property type="entry name" value="FAD/NAD-binding_dom"/>
</dbReference>
<comment type="similarity">
    <text evidence="2">Belongs to the class-I pyridine nucleotide-disulfide oxidoreductase family.</text>
</comment>
<dbReference type="PRINTS" id="PR00368">
    <property type="entry name" value="FADPNR"/>
</dbReference>
<evidence type="ECO:0000256" key="4">
    <source>
        <dbReference type="ARBA" id="ARBA00022827"/>
    </source>
</evidence>
<organism evidence="7 8">
    <name type="scientific">Methylobacterium brachythecii</name>
    <dbReference type="NCBI Taxonomy" id="1176177"/>
    <lineage>
        <taxon>Bacteria</taxon>
        <taxon>Pseudomonadati</taxon>
        <taxon>Pseudomonadota</taxon>
        <taxon>Alphaproteobacteria</taxon>
        <taxon>Hyphomicrobiales</taxon>
        <taxon>Methylobacteriaceae</taxon>
        <taxon>Methylobacterium</taxon>
    </lineage>
</organism>